<name>A0A0R1XLP4_9LACO</name>
<accession>A0A0R1XLP4</accession>
<sequence>MNPDTFQSLQDWLRGRHYDVELDGQKLVLKRGTKEMAKVTPPDRYQVSAVDMAFDGWVEFNKCLRNIRHYLVAQGQAGK</sequence>
<protein>
    <submittedName>
        <fullName evidence="1">Uncharacterized protein</fullName>
    </submittedName>
</protein>
<dbReference type="RefSeq" id="WP_047767842.1">
    <property type="nucleotide sequence ID" value="NZ_AZGM01000047.1"/>
</dbReference>
<organism evidence="1 2">
    <name type="scientific">Limosilactobacillus panis DSM 6035</name>
    <dbReference type="NCBI Taxonomy" id="1423782"/>
    <lineage>
        <taxon>Bacteria</taxon>
        <taxon>Bacillati</taxon>
        <taxon>Bacillota</taxon>
        <taxon>Bacilli</taxon>
        <taxon>Lactobacillales</taxon>
        <taxon>Lactobacillaceae</taxon>
        <taxon>Limosilactobacillus</taxon>
    </lineage>
</organism>
<comment type="caution">
    <text evidence="1">The sequence shown here is derived from an EMBL/GenBank/DDBJ whole genome shotgun (WGS) entry which is preliminary data.</text>
</comment>
<evidence type="ECO:0000313" key="2">
    <source>
        <dbReference type="Proteomes" id="UP000051412"/>
    </source>
</evidence>
<proteinExistence type="predicted"/>
<dbReference type="EMBL" id="AZGM01000047">
    <property type="protein sequence ID" value="KRM28166.1"/>
    <property type="molecule type" value="Genomic_DNA"/>
</dbReference>
<dbReference type="OrthoDB" id="2301944at2"/>
<dbReference type="Proteomes" id="UP000051412">
    <property type="component" value="Unassembled WGS sequence"/>
</dbReference>
<dbReference type="STRING" id="1423782.FD32_GL001812"/>
<reference evidence="1 2" key="1">
    <citation type="journal article" date="2015" name="Genome Announc.">
        <title>Expanding the biotechnology potential of lactobacilli through comparative genomics of 213 strains and associated genera.</title>
        <authorList>
            <person name="Sun Z."/>
            <person name="Harris H.M."/>
            <person name="McCann A."/>
            <person name="Guo C."/>
            <person name="Argimon S."/>
            <person name="Zhang W."/>
            <person name="Yang X."/>
            <person name="Jeffery I.B."/>
            <person name="Cooney J.C."/>
            <person name="Kagawa T.F."/>
            <person name="Liu W."/>
            <person name="Song Y."/>
            <person name="Salvetti E."/>
            <person name="Wrobel A."/>
            <person name="Rasinkangas P."/>
            <person name="Parkhill J."/>
            <person name="Rea M.C."/>
            <person name="O'Sullivan O."/>
            <person name="Ritari J."/>
            <person name="Douillard F.P."/>
            <person name="Paul Ross R."/>
            <person name="Yang R."/>
            <person name="Briner A.E."/>
            <person name="Felis G.E."/>
            <person name="de Vos W.M."/>
            <person name="Barrangou R."/>
            <person name="Klaenhammer T.R."/>
            <person name="Caufield P.W."/>
            <person name="Cui Y."/>
            <person name="Zhang H."/>
            <person name="O'Toole P.W."/>
        </authorList>
    </citation>
    <scope>NUCLEOTIDE SEQUENCE [LARGE SCALE GENOMIC DNA]</scope>
    <source>
        <strain evidence="1 2">DSM 6035</strain>
    </source>
</reference>
<dbReference type="PATRIC" id="fig|1423782.4.peg.1885"/>
<keyword evidence="2" id="KW-1185">Reference proteome</keyword>
<evidence type="ECO:0000313" key="1">
    <source>
        <dbReference type="EMBL" id="KRM28166.1"/>
    </source>
</evidence>
<dbReference type="AlphaFoldDB" id="A0A0R1XLP4"/>
<gene>
    <name evidence="1" type="ORF">FD32_GL001812</name>
</gene>